<comment type="subcellular location">
    <subcellularLocation>
        <location evidence="9">Cytoplasm</location>
    </subcellularLocation>
</comment>
<dbReference type="InterPro" id="IPR003698">
    <property type="entry name" value="Lipoyl_synth"/>
</dbReference>
<feature type="binding site" evidence="9">
    <location>
        <position position="67"/>
    </location>
    <ligand>
        <name>[4Fe-4S] cluster</name>
        <dbReference type="ChEBI" id="CHEBI:49883"/>
        <label>2</label>
        <note>4Fe-4S-S-AdoMet</note>
    </ligand>
</feature>
<dbReference type="SUPFAM" id="SSF102114">
    <property type="entry name" value="Radical SAM enzymes"/>
    <property type="match status" value="1"/>
</dbReference>
<keyword evidence="3 9" id="KW-0808">Transferase</keyword>
<keyword evidence="7 9" id="KW-0411">Iron-sulfur</keyword>
<dbReference type="GO" id="GO:0016992">
    <property type="term" value="F:lipoate synthase activity"/>
    <property type="evidence" value="ECO:0007669"/>
    <property type="project" value="UniProtKB-UniRule"/>
</dbReference>
<dbReference type="HAMAP" id="MF_00206">
    <property type="entry name" value="Lipoyl_synth"/>
    <property type="match status" value="1"/>
</dbReference>
<comment type="caution">
    <text evidence="11">The sequence shown here is derived from an EMBL/GenBank/DDBJ whole genome shotgun (WGS) entry which is preliminary data.</text>
</comment>
<comment type="similarity">
    <text evidence="9">Belongs to the radical SAM superfamily. Lipoyl synthase family.</text>
</comment>
<keyword evidence="2 9" id="KW-0963">Cytoplasm</keyword>
<evidence type="ECO:0000256" key="6">
    <source>
        <dbReference type="ARBA" id="ARBA00023004"/>
    </source>
</evidence>
<dbReference type="EMBL" id="LSZP01000047">
    <property type="protein sequence ID" value="KXU34873.1"/>
    <property type="molecule type" value="Genomic_DNA"/>
</dbReference>
<dbReference type="SMART" id="SM00729">
    <property type="entry name" value="Elp3"/>
    <property type="match status" value="1"/>
</dbReference>
<keyword evidence="4 9" id="KW-0949">S-adenosyl-L-methionine</keyword>
<dbReference type="FunFam" id="3.20.20.70:FF:000040">
    <property type="entry name" value="Lipoyl synthase"/>
    <property type="match status" value="1"/>
</dbReference>
<dbReference type="GO" id="GO:0005737">
    <property type="term" value="C:cytoplasm"/>
    <property type="evidence" value="ECO:0007669"/>
    <property type="project" value="UniProtKB-SubCell"/>
</dbReference>
<evidence type="ECO:0000256" key="2">
    <source>
        <dbReference type="ARBA" id="ARBA00022490"/>
    </source>
</evidence>
<keyword evidence="6 9" id="KW-0408">Iron</keyword>
<dbReference type="NCBIfam" id="NF009544">
    <property type="entry name" value="PRK12928.1"/>
    <property type="match status" value="1"/>
</dbReference>
<evidence type="ECO:0000256" key="3">
    <source>
        <dbReference type="ARBA" id="ARBA00022679"/>
    </source>
</evidence>
<dbReference type="InterPro" id="IPR007197">
    <property type="entry name" value="rSAM"/>
</dbReference>
<evidence type="ECO:0000313" key="11">
    <source>
        <dbReference type="EMBL" id="KXU34873.1"/>
    </source>
</evidence>
<feature type="binding site" evidence="9">
    <location>
        <position position="70"/>
    </location>
    <ligand>
        <name>[4Fe-4S] cluster</name>
        <dbReference type="ChEBI" id="CHEBI:49883"/>
        <label>2</label>
        <note>4Fe-4S-S-AdoMet</note>
    </ligand>
</feature>
<evidence type="ECO:0000256" key="1">
    <source>
        <dbReference type="ARBA" id="ARBA00022485"/>
    </source>
</evidence>
<comment type="function">
    <text evidence="9">Catalyzes the radical-mediated insertion of two sulfur atoms into the C-6 and C-8 positions of the octanoyl moiety bound to the lipoyl domains of lipoate-dependent enzymes, thereby converting the octanoylated domains into lipoylated derivatives.</text>
</comment>
<evidence type="ECO:0000256" key="5">
    <source>
        <dbReference type="ARBA" id="ARBA00022723"/>
    </source>
</evidence>
<comment type="pathway">
    <text evidence="9">Protein modification; protein lipoylation via endogenous pathway; protein N(6)-(lipoyl)lysine from octanoyl-[acyl-carrier-protein]: step 2/2.</text>
</comment>
<keyword evidence="12" id="KW-1185">Reference proteome</keyword>
<protein>
    <recommendedName>
        <fullName evidence="9">Lipoyl synthase</fullName>
        <ecNumber evidence="9">2.8.1.8</ecNumber>
    </recommendedName>
    <alternativeName>
        <fullName evidence="9">Lip-syn</fullName>
        <shortName evidence="9">LS</shortName>
    </alternativeName>
    <alternativeName>
        <fullName evidence="9">Lipoate synthase</fullName>
    </alternativeName>
    <alternativeName>
        <fullName evidence="9">Lipoic acid synthase</fullName>
    </alternativeName>
    <alternativeName>
        <fullName evidence="9">Sulfur insertion protein LipA</fullName>
    </alternativeName>
</protein>
<dbReference type="STRING" id="1548208.AXK12_06440"/>
<dbReference type="SFLD" id="SFLDS00029">
    <property type="entry name" value="Radical_SAM"/>
    <property type="match status" value="1"/>
</dbReference>
<dbReference type="Pfam" id="PF04055">
    <property type="entry name" value="Radical_SAM"/>
    <property type="match status" value="1"/>
</dbReference>
<evidence type="ECO:0000256" key="9">
    <source>
        <dbReference type="HAMAP-Rule" id="MF_00206"/>
    </source>
</evidence>
<evidence type="ECO:0000256" key="8">
    <source>
        <dbReference type="ARBA" id="ARBA00047326"/>
    </source>
</evidence>
<dbReference type="SFLD" id="SFLDG01058">
    <property type="entry name" value="lipoyl_synthase_like"/>
    <property type="match status" value="1"/>
</dbReference>
<organism evidence="11 12">
    <name type="scientific">Cephaloticoccus capnophilus</name>
    <dbReference type="NCBI Taxonomy" id="1548208"/>
    <lineage>
        <taxon>Bacteria</taxon>
        <taxon>Pseudomonadati</taxon>
        <taxon>Verrucomicrobiota</taxon>
        <taxon>Opitutia</taxon>
        <taxon>Opitutales</taxon>
        <taxon>Opitutaceae</taxon>
        <taxon>Cephaloticoccus</taxon>
    </lineage>
</organism>
<feature type="binding site" evidence="9">
    <location>
        <position position="37"/>
    </location>
    <ligand>
        <name>[4Fe-4S] cluster</name>
        <dbReference type="ChEBI" id="CHEBI:49883"/>
        <label>1</label>
    </ligand>
</feature>
<dbReference type="NCBIfam" id="NF004019">
    <property type="entry name" value="PRK05481.1"/>
    <property type="match status" value="1"/>
</dbReference>
<dbReference type="AlphaFoldDB" id="A0A139SK09"/>
<dbReference type="GO" id="GO:0046872">
    <property type="term" value="F:metal ion binding"/>
    <property type="evidence" value="ECO:0007669"/>
    <property type="project" value="UniProtKB-KW"/>
</dbReference>
<dbReference type="PIRSF" id="PIRSF005963">
    <property type="entry name" value="Lipoyl_synth"/>
    <property type="match status" value="1"/>
</dbReference>
<dbReference type="PROSITE" id="PS51918">
    <property type="entry name" value="RADICAL_SAM"/>
    <property type="match status" value="1"/>
</dbReference>
<dbReference type="RefSeq" id="WP_068712543.1">
    <property type="nucleotide sequence ID" value="NZ_LSZP01000047.1"/>
</dbReference>
<dbReference type="GO" id="GO:0009249">
    <property type="term" value="P:protein lipoylation"/>
    <property type="evidence" value="ECO:0007669"/>
    <property type="project" value="UniProtKB-UniRule"/>
</dbReference>
<dbReference type="UniPathway" id="UPA00538">
    <property type="reaction ID" value="UER00593"/>
</dbReference>
<comment type="catalytic activity">
    <reaction evidence="8 9">
        <text>[[Fe-S] cluster scaffold protein carrying a second [4Fe-4S](2+) cluster] + N(6)-octanoyl-L-lysyl-[protein] + 2 oxidized [2Fe-2S]-[ferredoxin] + 2 S-adenosyl-L-methionine + 4 H(+) = [[Fe-S] cluster scaffold protein] + N(6)-[(R)-dihydrolipoyl]-L-lysyl-[protein] + 4 Fe(3+) + 2 hydrogen sulfide + 2 5'-deoxyadenosine + 2 L-methionine + 2 reduced [2Fe-2S]-[ferredoxin]</text>
        <dbReference type="Rhea" id="RHEA:16585"/>
        <dbReference type="Rhea" id="RHEA-COMP:9928"/>
        <dbReference type="Rhea" id="RHEA-COMP:10000"/>
        <dbReference type="Rhea" id="RHEA-COMP:10001"/>
        <dbReference type="Rhea" id="RHEA-COMP:10475"/>
        <dbReference type="Rhea" id="RHEA-COMP:14568"/>
        <dbReference type="Rhea" id="RHEA-COMP:14569"/>
        <dbReference type="ChEBI" id="CHEBI:15378"/>
        <dbReference type="ChEBI" id="CHEBI:17319"/>
        <dbReference type="ChEBI" id="CHEBI:29034"/>
        <dbReference type="ChEBI" id="CHEBI:29919"/>
        <dbReference type="ChEBI" id="CHEBI:33722"/>
        <dbReference type="ChEBI" id="CHEBI:33737"/>
        <dbReference type="ChEBI" id="CHEBI:33738"/>
        <dbReference type="ChEBI" id="CHEBI:57844"/>
        <dbReference type="ChEBI" id="CHEBI:59789"/>
        <dbReference type="ChEBI" id="CHEBI:78809"/>
        <dbReference type="ChEBI" id="CHEBI:83100"/>
        <dbReference type="EC" id="2.8.1.8"/>
    </reaction>
</comment>
<feature type="binding site" evidence="9">
    <location>
        <position position="63"/>
    </location>
    <ligand>
        <name>[4Fe-4S] cluster</name>
        <dbReference type="ChEBI" id="CHEBI:49883"/>
        <label>2</label>
        <note>4Fe-4S-S-AdoMet</note>
    </ligand>
</feature>
<proteinExistence type="inferred from homology"/>
<feature type="binding site" evidence="9">
    <location>
        <position position="48"/>
    </location>
    <ligand>
        <name>[4Fe-4S] cluster</name>
        <dbReference type="ChEBI" id="CHEBI:49883"/>
        <label>1</label>
    </ligand>
</feature>
<keyword evidence="5 9" id="KW-0479">Metal-binding</keyword>
<dbReference type="PANTHER" id="PTHR10949:SF0">
    <property type="entry name" value="LIPOYL SYNTHASE, MITOCHONDRIAL"/>
    <property type="match status" value="1"/>
</dbReference>
<keyword evidence="1 9" id="KW-0004">4Fe-4S</keyword>
<feature type="domain" description="Radical SAM core" evidence="10">
    <location>
        <begin position="49"/>
        <end position="263"/>
    </location>
</feature>
<comment type="cofactor">
    <cofactor evidence="9">
        <name>[4Fe-4S] cluster</name>
        <dbReference type="ChEBI" id="CHEBI:49883"/>
    </cofactor>
    <text evidence="9">Binds 2 [4Fe-4S] clusters per subunit. One cluster is coordinated with 3 cysteines and an exchangeable S-adenosyl-L-methionine.</text>
</comment>
<dbReference type="PANTHER" id="PTHR10949">
    <property type="entry name" value="LIPOYL SYNTHASE"/>
    <property type="match status" value="1"/>
</dbReference>
<dbReference type="InterPro" id="IPR058240">
    <property type="entry name" value="rSAM_sf"/>
</dbReference>
<dbReference type="Proteomes" id="UP000071392">
    <property type="component" value="Unassembled WGS sequence"/>
</dbReference>
<name>A0A139SK09_9BACT</name>
<dbReference type="Gene3D" id="3.20.20.70">
    <property type="entry name" value="Aldolase class I"/>
    <property type="match status" value="1"/>
</dbReference>
<reference evidence="11 12" key="1">
    <citation type="submission" date="2016-02" db="EMBL/GenBank/DDBJ databases">
        <authorList>
            <person name="Wen L."/>
            <person name="He K."/>
            <person name="Yang H."/>
        </authorList>
    </citation>
    <scope>NUCLEOTIDE SEQUENCE [LARGE SCALE GENOMIC DNA]</scope>
    <source>
        <strain evidence="11 12">CV41</strain>
    </source>
</reference>
<feature type="binding site" evidence="9">
    <location>
        <position position="274"/>
    </location>
    <ligand>
        <name>[4Fe-4S] cluster</name>
        <dbReference type="ChEBI" id="CHEBI:49883"/>
        <label>1</label>
    </ligand>
</feature>
<dbReference type="CDD" id="cd01335">
    <property type="entry name" value="Radical_SAM"/>
    <property type="match status" value="1"/>
</dbReference>
<dbReference type="GO" id="GO:0051539">
    <property type="term" value="F:4 iron, 4 sulfur cluster binding"/>
    <property type="evidence" value="ECO:0007669"/>
    <property type="project" value="UniProtKB-UniRule"/>
</dbReference>
<accession>A0A139SK09</accession>
<dbReference type="OrthoDB" id="9787898at2"/>
<dbReference type="InterPro" id="IPR013785">
    <property type="entry name" value="Aldolase_TIM"/>
</dbReference>
<evidence type="ECO:0000256" key="7">
    <source>
        <dbReference type="ARBA" id="ARBA00023014"/>
    </source>
</evidence>
<evidence type="ECO:0000259" key="10">
    <source>
        <dbReference type="PROSITE" id="PS51918"/>
    </source>
</evidence>
<dbReference type="SFLD" id="SFLDF00271">
    <property type="entry name" value="lipoyl_synthase"/>
    <property type="match status" value="1"/>
</dbReference>
<evidence type="ECO:0000313" key="12">
    <source>
        <dbReference type="Proteomes" id="UP000071392"/>
    </source>
</evidence>
<sequence>MTTTQRKPAWLRAKLPSGPGYQAVRELVDTHKLHTVCQSAQCPNLGECWSRGTATVMILGNICTRSCNFCAIQTGRPTEYDLGEPARVADAVAKMGLRHCVITSVARDELKDGGASVWAATIRAIHYRMPQTAIEVLTPDWKGRLHDLDTVLDARPDIFNHNLETVERLQKPVRVQARYERSRSVLRHAKSRGFTTKTGIMLGLGETKEELEKTIYDIVEDGTDILTIGQYLQPTPQHLKVERWAHPDEFAYWKEFGLRAGIGVVESGAMVRSSYHADEQSEKYTGKAHLNTTNHLAETALAEAAVA</sequence>
<gene>
    <name evidence="9" type="primary">lipA</name>
    <name evidence="11" type="ORF">AXK12_06440</name>
</gene>
<evidence type="ECO:0000256" key="4">
    <source>
        <dbReference type="ARBA" id="ARBA00022691"/>
    </source>
</evidence>
<dbReference type="NCBIfam" id="TIGR00510">
    <property type="entry name" value="lipA"/>
    <property type="match status" value="1"/>
</dbReference>
<dbReference type="EC" id="2.8.1.8" evidence="9"/>
<feature type="binding site" evidence="9">
    <location>
        <position position="42"/>
    </location>
    <ligand>
        <name>[4Fe-4S] cluster</name>
        <dbReference type="ChEBI" id="CHEBI:49883"/>
        <label>1</label>
    </ligand>
</feature>
<dbReference type="InterPro" id="IPR006638">
    <property type="entry name" value="Elp3/MiaA/NifB-like_rSAM"/>
</dbReference>